<feature type="compositionally biased region" description="Polar residues" evidence="1">
    <location>
        <begin position="431"/>
        <end position="440"/>
    </location>
</feature>
<evidence type="ECO:0000313" key="5">
    <source>
        <dbReference type="Proteomes" id="UP001153404"/>
    </source>
</evidence>
<organism evidence="4 5">
    <name type="scientific">Cohnella rhizosphaerae</name>
    <dbReference type="NCBI Taxonomy" id="1457232"/>
    <lineage>
        <taxon>Bacteria</taxon>
        <taxon>Bacillati</taxon>
        <taxon>Bacillota</taxon>
        <taxon>Bacilli</taxon>
        <taxon>Bacillales</taxon>
        <taxon>Paenibacillaceae</taxon>
        <taxon>Cohnella</taxon>
    </lineage>
</organism>
<feature type="region of interest" description="Disordered" evidence="1">
    <location>
        <begin position="27"/>
        <end position="52"/>
    </location>
</feature>
<dbReference type="PROSITE" id="PS51257">
    <property type="entry name" value="PROKAR_LIPOPROTEIN"/>
    <property type="match status" value="1"/>
</dbReference>
<dbReference type="EMBL" id="JAPDIA010000009">
    <property type="protein sequence ID" value="MDG0813945.1"/>
    <property type="molecule type" value="Genomic_DNA"/>
</dbReference>
<protein>
    <recommendedName>
        <fullName evidence="3">ApaG domain-containing protein</fullName>
    </recommendedName>
</protein>
<dbReference type="Proteomes" id="UP001153404">
    <property type="component" value="Unassembled WGS sequence"/>
</dbReference>
<feature type="region of interest" description="Disordered" evidence="1">
    <location>
        <begin position="387"/>
        <end position="456"/>
    </location>
</feature>
<feature type="chain" id="PRO_5040845753" description="ApaG domain-containing protein" evidence="2">
    <location>
        <begin position="23"/>
        <end position="456"/>
    </location>
</feature>
<dbReference type="SUPFAM" id="SSF53850">
    <property type="entry name" value="Periplasmic binding protein-like II"/>
    <property type="match status" value="1"/>
</dbReference>
<dbReference type="Gene3D" id="3.40.190.10">
    <property type="entry name" value="Periplasmic binding protein-like II"/>
    <property type="match status" value="2"/>
</dbReference>
<dbReference type="RefSeq" id="WP_277538454.1">
    <property type="nucleotide sequence ID" value="NZ_JAPDIA010000009.1"/>
</dbReference>
<evidence type="ECO:0000256" key="1">
    <source>
        <dbReference type="SAM" id="MobiDB-lite"/>
    </source>
</evidence>
<proteinExistence type="predicted"/>
<name>A0A9X4KZ67_9BACL</name>
<sequence length="456" mass="50106">MVNKRRLTIAASALALMLTACDAGKSASSSESAPPSSGSASPSGASSAAPSAGASAGEKVSWDITKNVDDSFPFDQYVQDEKAKWNVGRNVDFTWYFNYNHHLTTKPWTEYEALKTVAEITGINVTGSIPSGDPNEKIHLMMATNDMPDLITLPFGDAAGEELIKGGYVYSLDELIDKYIPDFKSEVPQVLREIGTYEEIDDRMWSISGVTNPEWLLKEKKDPIIGNFSYSVRKDIWNELGHPSIATPDDLYNTLKLFKEKYPTIDGKTSIGISGWGKGEGALSTIGYSFGIHDIYCDEAGSACTVKYMNPNYPDFIAYMNKLFREGLLDPEIFVKDEQQVSEDLATSAFMLPYVYHAAGSANTILDAKKPDSHFIAIPPMSATGKPFSFPGQSRMGGRDADLHHQEKQGSRSRYQAHPLRIQHDGYDANQPGQPRQALSSEGRRVLQTRGGGQRG</sequence>
<comment type="caution">
    <text evidence="4">The sequence shown here is derived from an EMBL/GenBank/DDBJ whole genome shotgun (WGS) entry which is preliminary data.</text>
</comment>
<keyword evidence="5" id="KW-1185">Reference proteome</keyword>
<dbReference type="AlphaFoldDB" id="A0A9X4KZ67"/>
<dbReference type="InterPro" id="IPR007474">
    <property type="entry name" value="ApaG_domain"/>
</dbReference>
<gene>
    <name evidence="4" type="ORF">OMP40_35150</name>
</gene>
<keyword evidence="2" id="KW-0732">Signal</keyword>
<evidence type="ECO:0000256" key="2">
    <source>
        <dbReference type="SAM" id="SignalP"/>
    </source>
</evidence>
<dbReference type="PROSITE" id="PS51087">
    <property type="entry name" value="APAG"/>
    <property type="match status" value="1"/>
</dbReference>
<feature type="signal peptide" evidence="2">
    <location>
        <begin position="1"/>
        <end position="22"/>
    </location>
</feature>
<evidence type="ECO:0000259" key="3">
    <source>
        <dbReference type="PROSITE" id="PS51087"/>
    </source>
</evidence>
<feature type="domain" description="ApaG" evidence="3">
    <location>
        <begin position="58"/>
        <end position="192"/>
    </location>
</feature>
<reference evidence="4" key="1">
    <citation type="submission" date="2022-10" db="EMBL/GenBank/DDBJ databases">
        <title>Comparative genomic analysis of Cohnella hashimotonis sp. nov., isolated from the International Space Station.</title>
        <authorList>
            <person name="Simpson A."/>
            <person name="Venkateswaran K."/>
        </authorList>
    </citation>
    <scope>NUCLEOTIDE SEQUENCE</scope>
    <source>
        <strain evidence="4">DSM 28161</strain>
    </source>
</reference>
<accession>A0A9X4KZ67</accession>
<evidence type="ECO:0000313" key="4">
    <source>
        <dbReference type="EMBL" id="MDG0813945.1"/>
    </source>
</evidence>
<feature type="compositionally biased region" description="Basic and acidic residues" evidence="1">
    <location>
        <begin position="397"/>
        <end position="410"/>
    </location>
</feature>